<evidence type="ECO:0000256" key="1">
    <source>
        <dbReference type="ARBA" id="ARBA00004613"/>
    </source>
</evidence>
<evidence type="ECO:0000256" key="2">
    <source>
        <dbReference type="ARBA" id="ARBA00022525"/>
    </source>
</evidence>
<reference evidence="7" key="2">
    <citation type="submission" date="2025-08" db="UniProtKB">
        <authorList>
            <consortium name="Ensembl"/>
        </authorList>
    </citation>
    <scope>IDENTIFICATION</scope>
</reference>
<evidence type="ECO:0000313" key="7">
    <source>
        <dbReference type="Ensembl" id="ENSGWIP00000024431.1"/>
    </source>
</evidence>
<comment type="subcellular location">
    <subcellularLocation>
        <location evidence="1">Secreted</location>
    </subcellularLocation>
</comment>
<keyword evidence="3" id="KW-0732">Signal</keyword>
<feature type="domain" description="WxxW" evidence="6">
    <location>
        <begin position="81"/>
        <end position="164"/>
    </location>
</feature>
<evidence type="ECO:0000259" key="6">
    <source>
        <dbReference type="Pfam" id="PF13330"/>
    </source>
</evidence>
<keyword evidence="5" id="KW-0472">Membrane</keyword>
<dbReference type="Ensembl" id="ENSGWIT00000026734.1">
    <property type="protein sequence ID" value="ENSGWIP00000024431.1"/>
    <property type="gene ID" value="ENSGWIG00000012977.1"/>
</dbReference>
<dbReference type="PANTHER" id="PTHR15031">
    <property type="entry name" value="CARTILAGE INTERMEDIATE LAYER PROTEIN CLIP"/>
    <property type="match status" value="1"/>
</dbReference>
<evidence type="ECO:0000256" key="4">
    <source>
        <dbReference type="ARBA" id="ARBA00023180"/>
    </source>
</evidence>
<feature type="domain" description="WxxW" evidence="6">
    <location>
        <begin position="175"/>
        <end position="257"/>
    </location>
</feature>
<keyword evidence="5" id="KW-1133">Transmembrane helix</keyword>
<dbReference type="Proteomes" id="UP000694680">
    <property type="component" value="Chromosome 24"/>
</dbReference>
<evidence type="ECO:0000313" key="8">
    <source>
        <dbReference type="Proteomes" id="UP000694680"/>
    </source>
</evidence>
<keyword evidence="2" id="KW-0964">Secreted</keyword>
<dbReference type="InterPro" id="IPR039675">
    <property type="entry name" value="CILP1/CILP2"/>
</dbReference>
<dbReference type="AlphaFoldDB" id="A0A8C5ENW2"/>
<dbReference type="Pfam" id="PF13330">
    <property type="entry name" value="Mucin2_WxxW"/>
    <property type="match status" value="2"/>
</dbReference>
<feature type="transmembrane region" description="Helical" evidence="5">
    <location>
        <begin position="40"/>
        <end position="60"/>
    </location>
</feature>
<organism evidence="7 8">
    <name type="scientific">Gouania willdenowi</name>
    <name type="common">Blunt-snouted clingfish</name>
    <name type="synonym">Lepadogaster willdenowi</name>
    <dbReference type="NCBI Taxonomy" id="441366"/>
    <lineage>
        <taxon>Eukaryota</taxon>
        <taxon>Metazoa</taxon>
        <taxon>Chordata</taxon>
        <taxon>Craniata</taxon>
        <taxon>Vertebrata</taxon>
        <taxon>Euteleostomi</taxon>
        <taxon>Actinopterygii</taxon>
        <taxon>Neopterygii</taxon>
        <taxon>Teleostei</taxon>
        <taxon>Neoteleostei</taxon>
        <taxon>Acanthomorphata</taxon>
        <taxon>Ovalentaria</taxon>
        <taxon>Blenniimorphae</taxon>
        <taxon>Blenniiformes</taxon>
        <taxon>Gobiesocoidei</taxon>
        <taxon>Gobiesocidae</taxon>
        <taxon>Gobiesocinae</taxon>
        <taxon>Gouania</taxon>
    </lineage>
</organism>
<reference evidence="7" key="1">
    <citation type="submission" date="2020-06" db="EMBL/GenBank/DDBJ databases">
        <authorList>
            <consortium name="Wellcome Sanger Institute Data Sharing"/>
        </authorList>
    </citation>
    <scope>NUCLEOTIDE SEQUENCE [LARGE SCALE GENOMIC DNA]</scope>
</reference>
<dbReference type="GO" id="GO:0005576">
    <property type="term" value="C:extracellular region"/>
    <property type="evidence" value="ECO:0007669"/>
    <property type="project" value="UniProtKB-SubCell"/>
</dbReference>
<accession>A0A8C5ENW2</accession>
<reference evidence="7" key="3">
    <citation type="submission" date="2025-09" db="UniProtKB">
        <authorList>
            <consortium name="Ensembl"/>
        </authorList>
    </citation>
    <scope>IDENTIFICATION</scope>
</reference>
<keyword evidence="5" id="KW-0812">Transmembrane</keyword>
<keyword evidence="8" id="KW-1185">Reference proteome</keyword>
<proteinExistence type="predicted"/>
<keyword evidence="4" id="KW-0325">Glycoprotein</keyword>
<dbReference type="InterPro" id="IPR025155">
    <property type="entry name" value="WxxW_domain"/>
</dbReference>
<evidence type="ECO:0000256" key="5">
    <source>
        <dbReference type="SAM" id="Phobius"/>
    </source>
</evidence>
<evidence type="ECO:0000256" key="3">
    <source>
        <dbReference type="ARBA" id="ARBA00022729"/>
    </source>
</evidence>
<name>A0A8C5ENW2_GOUWI</name>
<protein>
    <recommendedName>
        <fullName evidence="6">WxxW domain-containing protein</fullName>
    </recommendedName>
</protein>
<dbReference type="PANTHER" id="PTHR15031:SF4">
    <property type="entry name" value="CARTILAGE INTERMEDIATE LAYER PROTEIN 1"/>
    <property type="match status" value="1"/>
</dbReference>
<sequence length="259" mass="29802">MDKSNSIYLLKRQWTIEARGIEVVSFFSFDFTFKTQTSPGVTNVLLLSLLLFVCLTKIIGIPKGVSQYRSILHSSLFAACWTQWFDRDDPSGTGDWETLTNLRNENPGKICPKPADIEVETLSGNSVVQTGEVIYKMDTTTGFVCKKNDQPDKKCEDYKVRFRCSHPYCDDGVCWTRWFDRDNPSGTGDWELLRDLRKKYKICVKPLHIEVTTTGFPTPARNTGQKFYLFSPTKGFVCRNKDQKWGKCRDYKVRFGCKC</sequence>